<keyword evidence="1 7" id="KW-0547">Nucleotide-binding</keyword>
<feature type="compositionally biased region" description="Basic and acidic residues" evidence="8">
    <location>
        <begin position="517"/>
        <end position="527"/>
    </location>
</feature>
<dbReference type="PANTHER" id="PTHR47959">
    <property type="entry name" value="ATP-DEPENDENT RNA HELICASE RHLE-RELATED"/>
    <property type="match status" value="1"/>
</dbReference>
<dbReference type="InterPro" id="IPR011545">
    <property type="entry name" value="DEAD/DEAH_box_helicase_dom"/>
</dbReference>
<dbReference type="PROSITE" id="PS51195">
    <property type="entry name" value="Q_MOTIF"/>
    <property type="match status" value="1"/>
</dbReference>
<dbReference type="Proteomes" id="UP000193498">
    <property type="component" value="Unassembled WGS sequence"/>
</dbReference>
<dbReference type="SUPFAM" id="SSF52540">
    <property type="entry name" value="P-loop containing nucleoside triphosphate hydrolases"/>
    <property type="match status" value="1"/>
</dbReference>
<dbReference type="OrthoDB" id="10261904at2759"/>
<dbReference type="Gene3D" id="3.40.50.300">
    <property type="entry name" value="P-loop containing nucleotide triphosphate hydrolases"/>
    <property type="match status" value="2"/>
</dbReference>
<dbReference type="STRING" id="1314790.A0A1Y1YQ18"/>
<dbReference type="GO" id="GO:0005524">
    <property type="term" value="F:ATP binding"/>
    <property type="evidence" value="ECO:0007669"/>
    <property type="project" value="UniProtKB-KW"/>
</dbReference>
<comment type="similarity">
    <text evidence="7">Belongs to the DEAD box helicase family.</text>
</comment>
<evidence type="ECO:0000313" key="13">
    <source>
        <dbReference type="Proteomes" id="UP000193498"/>
    </source>
</evidence>
<feature type="region of interest" description="Disordered" evidence="8">
    <location>
        <begin position="1"/>
        <end position="87"/>
    </location>
</feature>
<evidence type="ECO:0000259" key="11">
    <source>
        <dbReference type="PROSITE" id="PS51195"/>
    </source>
</evidence>
<dbReference type="Pfam" id="PF00271">
    <property type="entry name" value="Helicase_C"/>
    <property type="match status" value="1"/>
</dbReference>
<dbReference type="AlphaFoldDB" id="A0A1Y1YQ18"/>
<evidence type="ECO:0000259" key="9">
    <source>
        <dbReference type="PROSITE" id="PS51192"/>
    </source>
</evidence>
<evidence type="ECO:0000256" key="8">
    <source>
        <dbReference type="SAM" id="MobiDB-lite"/>
    </source>
</evidence>
<sequence length="527" mass="59090">MVKKSAQVPDNIDSEEEWDSSEPEEVEASEQEELETKSDSEPSQSEEEAGEENDGEEESNNEVENGEDEGEQVEEEDEEESLPAELQQKKTFESLGIDNWLIRALSAMAITSPTEIQRATIPEILAGRDVIGGAKTGSGKTAAFALPILQKLSEDPYGVFGLVLTPTRELAFQIAEQFEVLGKGINLKICVCVGGMDMMAQALQLARKPHIVIATPGRLADHMLSSANTNNFKRLRFLVMDEADRLLDPTFKPDLETIFENINQKRQTLLYTATMTEEILEMKKAEDGLIKNPHIYECDSRISTVSTLTQNYVFLPSYVREAYLVHLLQSEELKDKSTIIFVGRCQTAETIRSMLVELGIRCTGLHSMMNQNERLNSLGKFRSSVVPILIATDVGSRGLDIPTVQLVLNYNLPRDPTDYIHRVGRTARAGRGGRAVSLVTEKDISLVHNIEARINKQLEEYKVSETKVLEILNEVSAAKRMATMHLHDSHFGSKQEIRKLKQKTTRSEEKKRKRSSKKDAAKKPRTN</sequence>
<keyword evidence="13" id="KW-1185">Reference proteome</keyword>
<dbReference type="SMART" id="SM00487">
    <property type="entry name" value="DEXDc"/>
    <property type="match status" value="1"/>
</dbReference>
<dbReference type="InterPro" id="IPR050079">
    <property type="entry name" value="DEAD_box_RNA_helicase"/>
</dbReference>
<dbReference type="PROSITE" id="PS51194">
    <property type="entry name" value="HELICASE_CTER"/>
    <property type="match status" value="1"/>
</dbReference>
<feature type="domain" description="DEAD-box RNA helicase Q" evidence="11">
    <location>
        <begin position="90"/>
        <end position="118"/>
    </location>
</feature>
<dbReference type="CDD" id="cd17955">
    <property type="entry name" value="DEADc_DDX49"/>
    <property type="match status" value="1"/>
</dbReference>
<dbReference type="GO" id="GO:0003723">
    <property type="term" value="F:RNA binding"/>
    <property type="evidence" value="ECO:0007669"/>
    <property type="project" value="UniProtKB-KW"/>
</dbReference>
<name>A0A1Y1YQ18_9FUNG</name>
<reference evidence="12 13" key="1">
    <citation type="submission" date="2016-07" db="EMBL/GenBank/DDBJ databases">
        <title>Pervasive Adenine N6-methylation of Active Genes in Fungi.</title>
        <authorList>
            <consortium name="DOE Joint Genome Institute"/>
            <person name="Mondo S.J."/>
            <person name="Dannebaum R.O."/>
            <person name="Kuo R.C."/>
            <person name="Labutti K."/>
            <person name="Haridas S."/>
            <person name="Kuo A."/>
            <person name="Salamov A."/>
            <person name="Ahrendt S.R."/>
            <person name="Lipzen A."/>
            <person name="Sullivan W."/>
            <person name="Andreopoulos W.B."/>
            <person name="Clum A."/>
            <person name="Lindquist E."/>
            <person name="Daum C."/>
            <person name="Ramamoorthy G.K."/>
            <person name="Gryganskyi A."/>
            <person name="Culley D."/>
            <person name="Magnuson J.K."/>
            <person name="James T.Y."/>
            <person name="O'Malley M.A."/>
            <person name="Stajich J.E."/>
            <person name="Spatafora J.W."/>
            <person name="Visel A."/>
            <person name="Grigoriev I.V."/>
        </authorList>
    </citation>
    <scope>NUCLEOTIDE SEQUENCE [LARGE SCALE GENOMIC DNA]</scope>
    <source>
        <strain evidence="12 13">CBS 931.73</strain>
    </source>
</reference>
<evidence type="ECO:0000313" key="12">
    <source>
        <dbReference type="EMBL" id="ORY00131.1"/>
    </source>
</evidence>
<dbReference type="InterPro" id="IPR000629">
    <property type="entry name" value="RNA-helicase_DEAD-box_CS"/>
</dbReference>
<feature type="compositionally biased region" description="Acidic residues" evidence="8">
    <location>
        <begin position="44"/>
        <end position="82"/>
    </location>
</feature>
<dbReference type="EMBL" id="MCFE01000087">
    <property type="protein sequence ID" value="ORY00131.1"/>
    <property type="molecule type" value="Genomic_DNA"/>
</dbReference>
<dbReference type="GO" id="GO:0005829">
    <property type="term" value="C:cytosol"/>
    <property type="evidence" value="ECO:0007669"/>
    <property type="project" value="TreeGrafter"/>
</dbReference>
<evidence type="ECO:0000256" key="1">
    <source>
        <dbReference type="ARBA" id="ARBA00022741"/>
    </source>
</evidence>
<keyword evidence="2 7" id="KW-0378">Hydrolase</keyword>
<feature type="compositionally biased region" description="Acidic residues" evidence="8">
    <location>
        <begin position="12"/>
        <end position="33"/>
    </location>
</feature>
<evidence type="ECO:0000256" key="6">
    <source>
        <dbReference type="PROSITE-ProRule" id="PRU00552"/>
    </source>
</evidence>
<keyword evidence="4 7" id="KW-0067">ATP-binding</keyword>
<feature type="compositionally biased region" description="Basic and acidic residues" evidence="8">
    <location>
        <begin position="485"/>
        <end position="510"/>
    </location>
</feature>
<keyword evidence="3 7" id="KW-0347">Helicase</keyword>
<accession>A0A1Y1YQ18</accession>
<feature type="region of interest" description="Disordered" evidence="8">
    <location>
        <begin position="485"/>
        <end position="527"/>
    </location>
</feature>
<feature type="domain" description="Helicase C-terminal" evidence="10">
    <location>
        <begin position="307"/>
        <end position="469"/>
    </location>
</feature>
<dbReference type="InterPro" id="IPR001650">
    <property type="entry name" value="Helicase_C-like"/>
</dbReference>
<comment type="caution">
    <text evidence="12">The sequence shown here is derived from an EMBL/GenBank/DDBJ whole genome shotgun (WGS) entry which is preliminary data.</text>
</comment>
<dbReference type="GO" id="GO:0016787">
    <property type="term" value="F:hydrolase activity"/>
    <property type="evidence" value="ECO:0007669"/>
    <property type="project" value="UniProtKB-KW"/>
</dbReference>
<dbReference type="InterPro" id="IPR014001">
    <property type="entry name" value="Helicase_ATP-bd"/>
</dbReference>
<evidence type="ECO:0000256" key="5">
    <source>
        <dbReference type="ARBA" id="ARBA00022884"/>
    </source>
</evidence>
<dbReference type="SMART" id="SM00490">
    <property type="entry name" value="HELICc"/>
    <property type="match status" value="1"/>
</dbReference>
<dbReference type="CDD" id="cd18787">
    <property type="entry name" value="SF2_C_DEAD"/>
    <property type="match status" value="1"/>
</dbReference>
<dbReference type="FunCoup" id="A0A1Y1YQ18">
    <property type="interactions" value="523"/>
</dbReference>
<dbReference type="InterPro" id="IPR027417">
    <property type="entry name" value="P-loop_NTPase"/>
</dbReference>
<feature type="short sequence motif" description="Q motif" evidence="6">
    <location>
        <begin position="90"/>
        <end position="118"/>
    </location>
</feature>
<evidence type="ECO:0000256" key="2">
    <source>
        <dbReference type="ARBA" id="ARBA00022801"/>
    </source>
</evidence>
<feature type="domain" description="Helicase ATP-binding" evidence="9">
    <location>
        <begin position="121"/>
        <end position="293"/>
    </location>
</feature>
<protein>
    <submittedName>
        <fullName evidence="12">DEAD-domain-containing protein</fullName>
    </submittedName>
</protein>
<proteinExistence type="inferred from homology"/>
<evidence type="ECO:0000256" key="4">
    <source>
        <dbReference type="ARBA" id="ARBA00022840"/>
    </source>
</evidence>
<evidence type="ECO:0000256" key="3">
    <source>
        <dbReference type="ARBA" id="ARBA00022806"/>
    </source>
</evidence>
<evidence type="ECO:0000259" key="10">
    <source>
        <dbReference type="PROSITE" id="PS51194"/>
    </source>
</evidence>
<keyword evidence="5" id="KW-0694">RNA-binding</keyword>
<dbReference type="GO" id="GO:0003724">
    <property type="term" value="F:RNA helicase activity"/>
    <property type="evidence" value="ECO:0007669"/>
    <property type="project" value="InterPro"/>
</dbReference>
<gene>
    <name evidence="12" type="ORF">K493DRAFT_312942</name>
</gene>
<dbReference type="PROSITE" id="PS51192">
    <property type="entry name" value="HELICASE_ATP_BIND_1"/>
    <property type="match status" value="1"/>
</dbReference>
<dbReference type="PROSITE" id="PS00039">
    <property type="entry name" value="DEAD_ATP_HELICASE"/>
    <property type="match status" value="1"/>
</dbReference>
<dbReference type="Pfam" id="PF00270">
    <property type="entry name" value="DEAD"/>
    <property type="match status" value="1"/>
</dbReference>
<evidence type="ECO:0000256" key="7">
    <source>
        <dbReference type="RuleBase" id="RU000492"/>
    </source>
</evidence>
<dbReference type="PANTHER" id="PTHR47959:SF24">
    <property type="entry name" value="ATP-DEPENDENT RNA HELICASE"/>
    <property type="match status" value="1"/>
</dbReference>
<dbReference type="InParanoid" id="A0A1Y1YQ18"/>
<organism evidence="12 13">
    <name type="scientific">Basidiobolus meristosporus CBS 931.73</name>
    <dbReference type="NCBI Taxonomy" id="1314790"/>
    <lineage>
        <taxon>Eukaryota</taxon>
        <taxon>Fungi</taxon>
        <taxon>Fungi incertae sedis</taxon>
        <taxon>Zoopagomycota</taxon>
        <taxon>Entomophthoromycotina</taxon>
        <taxon>Basidiobolomycetes</taxon>
        <taxon>Basidiobolales</taxon>
        <taxon>Basidiobolaceae</taxon>
        <taxon>Basidiobolus</taxon>
    </lineage>
</organism>
<dbReference type="InterPro" id="IPR014014">
    <property type="entry name" value="RNA_helicase_DEAD_Q_motif"/>
</dbReference>